<accession>A0A4Y2SYG2</accession>
<dbReference type="AlphaFoldDB" id="A0A4Y2SYG2"/>
<organism evidence="4 6">
    <name type="scientific">Araneus ventricosus</name>
    <name type="common">Orbweaver spider</name>
    <name type="synonym">Epeira ventricosa</name>
    <dbReference type="NCBI Taxonomy" id="182803"/>
    <lineage>
        <taxon>Eukaryota</taxon>
        <taxon>Metazoa</taxon>
        <taxon>Ecdysozoa</taxon>
        <taxon>Arthropoda</taxon>
        <taxon>Chelicerata</taxon>
        <taxon>Arachnida</taxon>
        <taxon>Araneae</taxon>
        <taxon>Araneomorphae</taxon>
        <taxon>Entelegynae</taxon>
        <taxon>Araneoidea</taxon>
        <taxon>Araneidae</taxon>
        <taxon>Araneus</taxon>
    </lineage>
</organism>
<name>A0A4Y2SYG2_ARAVE</name>
<proteinExistence type="predicted"/>
<reference evidence="4 6" key="1">
    <citation type="journal article" date="2019" name="Sci. Rep.">
        <title>Orb-weaving spider Araneus ventricosus genome elucidates the spidroin gene catalogue.</title>
        <authorList>
            <person name="Kono N."/>
            <person name="Nakamura H."/>
            <person name="Ohtoshi R."/>
            <person name="Moran D.A.P."/>
            <person name="Shinohara A."/>
            <person name="Yoshida Y."/>
            <person name="Fujiwara M."/>
            <person name="Mori M."/>
            <person name="Tomita M."/>
            <person name="Arakawa K."/>
        </authorList>
    </citation>
    <scope>NUCLEOTIDE SEQUENCE [LARGE SCALE GENOMIC DNA]</scope>
</reference>
<evidence type="ECO:0000313" key="6">
    <source>
        <dbReference type="Proteomes" id="UP000499080"/>
    </source>
</evidence>
<comment type="caution">
    <text evidence="4">The sequence shown here is derived from an EMBL/GenBank/DDBJ whole genome shotgun (WGS) entry which is preliminary data.</text>
</comment>
<feature type="compositionally biased region" description="Polar residues" evidence="1">
    <location>
        <begin position="34"/>
        <end position="46"/>
    </location>
</feature>
<sequence length="46" mass="5059">FPPRISELVRVSGQVRRCGGGDDEDSQDERETGGIQQHTATTADTW</sequence>
<feature type="region of interest" description="Disordered" evidence="1">
    <location>
        <begin position="1"/>
        <end position="46"/>
    </location>
</feature>
<evidence type="ECO:0000313" key="3">
    <source>
        <dbReference type="EMBL" id="GBN49021.1"/>
    </source>
</evidence>
<keyword evidence="6" id="KW-1185">Reference proteome</keyword>
<evidence type="ECO:0000313" key="2">
    <source>
        <dbReference type="EMBL" id="GBN49005.1"/>
    </source>
</evidence>
<protein>
    <submittedName>
        <fullName evidence="4">Uncharacterized protein</fullName>
    </submittedName>
</protein>
<evidence type="ECO:0000313" key="4">
    <source>
        <dbReference type="EMBL" id="GBN93297.1"/>
    </source>
</evidence>
<feature type="non-terminal residue" evidence="4">
    <location>
        <position position="1"/>
    </location>
</feature>
<dbReference type="EMBL" id="BGPR01027084">
    <property type="protein sequence ID" value="GBN97283.1"/>
    <property type="molecule type" value="Genomic_DNA"/>
</dbReference>
<dbReference type="Proteomes" id="UP000499080">
    <property type="component" value="Unassembled WGS sequence"/>
</dbReference>
<evidence type="ECO:0000313" key="5">
    <source>
        <dbReference type="EMBL" id="GBN97283.1"/>
    </source>
</evidence>
<dbReference type="EMBL" id="BGPR01024877">
    <property type="protein sequence ID" value="GBN93297.1"/>
    <property type="molecule type" value="Genomic_DNA"/>
</dbReference>
<evidence type="ECO:0000256" key="1">
    <source>
        <dbReference type="SAM" id="MobiDB-lite"/>
    </source>
</evidence>
<dbReference type="EMBL" id="BGPR01010986">
    <property type="protein sequence ID" value="GBN49021.1"/>
    <property type="molecule type" value="Genomic_DNA"/>
</dbReference>
<dbReference type="EMBL" id="BGPR01010983">
    <property type="protein sequence ID" value="GBN49005.1"/>
    <property type="molecule type" value="Genomic_DNA"/>
</dbReference>
<gene>
    <name evidence="2" type="ORF">AVEN_139037_1</name>
    <name evidence="5" type="ORF">AVEN_163351_1</name>
    <name evidence="4" type="ORF">AVEN_218474_1</name>
    <name evidence="3" type="ORF">AVEN_227317_1</name>
</gene>